<comment type="similarity">
    <text evidence="1">Belongs to the universal stress protein A family.</text>
</comment>
<dbReference type="PANTHER" id="PTHR46553:SF3">
    <property type="entry name" value="ADENINE NUCLEOTIDE ALPHA HYDROLASES-LIKE SUPERFAMILY PROTEIN"/>
    <property type="match status" value="1"/>
</dbReference>
<dbReference type="Gene3D" id="3.40.50.12370">
    <property type="match status" value="1"/>
</dbReference>
<accession>A0ABT1LVP3</accession>
<evidence type="ECO:0000259" key="2">
    <source>
        <dbReference type="Pfam" id="PF00582"/>
    </source>
</evidence>
<dbReference type="Proteomes" id="UP001651690">
    <property type="component" value="Unassembled WGS sequence"/>
</dbReference>
<dbReference type="Pfam" id="PF00582">
    <property type="entry name" value="Usp"/>
    <property type="match status" value="1"/>
</dbReference>
<gene>
    <name evidence="3" type="ORF">NM203_02060</name>
</gene>
<dbReference type="InterPro" id="IPR006016">
    <property type="entry name" value="UspA"/>
</dbReference>
<dbReference type="PRINTS" id="PR01438">
    <property type="entry name" value="UNVRSLSTRESS"/>
</dbReference>
<keyword evidence="4" id="KW-1185">Reference proteome</keyword>
<dbReference type="RefSeq" id="WP_255057940.1">
    <property type="nucleotide sequence ID" value="NZ_JANDBD010000001.1"/>
</dbReference>
<name>A0ABT1LVP3_9MYCO</name>
<organism evidence="3 4">
    <name type="scientific">Mycolicibacterium arenosum</name>
    <dbReference type="NCBI Taxonomy" id="2952157"/>
    <lineage>
        <taxon>Bacteria</taxon>
        <taxon>Bacillati</taxon>
        <taxon>Actinomycetota</taxon>
        <taxon>Actinomycetes</taxon>
        <taxon>Mycobacteriales</taxon>
        <taxon>Mycobacteriaceae</taxon>
        <taxon>Mycolicibacterium</taxon>
    </lineage>
</organism>
<dbReference type="PANTHER" id="PTHR46553">
    <property type="entry name" value="ADENINE NUCLEOTIDE ALPHA HYDROLASES-LIKE SUPERFAMILY PROTEIN"/>
    <property type="match status" value="1"/>
</dbReference>
<comment type="caution">
    <text evidence="3">The sequence shown here is derived from an EMBL/GenBank/DDBJ whole genome shotgun (WGS) entry which is preliminary data.</text>
</comment>
<evidence type="ECO:0000313" key="4">
    <source>
        <dbReference type="Proteomes" id="UP001651690"/>
    </source>
</evidence>
<evidence type="ECO:0000256" key="1">
    <source>
        <dbReference type="ARBA" id="ARBA00008791"/>
    </source>
</evidence>
<dbReference type="EMBL" id="JANDBD010000001">
    <property type="protein sequence ID" value="MCP9270966.1"/>
    <property type="molecule type" value="Genomic_DNA"/>
</dbReference>
<proteinExistence type="inferred from homology"/>
<evidence type="ECO:0000313" key="3">
    <source>
        <dbReference type="EMBL" id="MCP9270966.1"/>
    </source>
</evidence>
<sequence length="299" mass="31834">MTSATVKPVVVGIDGSEQSRGAALWAADEAAGRGVGLRLVYVVRTDLRGTLSAEEYRAALTQAKSAVHDVRSQIEAKQPSVTVDVEIAQGSPAGVLLAESPDAAMICVGSSGMGRLGRAMLGSTAATLAEHASCSVAIIRLPEHVASEENEITWVMVPVTIFHDNDDVIDAAMDQARLRGRPVLTVGVWHPGLGASQHDDLERMVAGWQKQYPDVHIHPVANGTRMSRFLNAHPDLSGLVVIDESSAEDVASIIGAGHRSHSDDTERAVLVARNYADDRWMSPQTASPAESSNPLRTRL</sequence>
<dbReference type="InterPro" id="IPR006015">
    <property type="entry name" value="Universal_stress_UspA"/>
</dbReference>
<reference evidence="3 4" key="1">
    <citation type="submission" date="2022-06" db="EMBL/GenBank/DDBJ databases">
        <title>Mycolicibacterium sp. CAU 1645 isolated from seawater.</title>
        <authorList>
            <person name="Kim W."/>
        </authorList>
    </citation>
    <scope>NUCLEOTIDE SEQUENCE [LARGE SCALE GENOMIC DNA]</scope>
    <source>
        <strain evidence="3 4">CAU 1645</strain>
    </source>
</reference>
<dbReference type="SUPFAM" id="SSF52402">
    <property type="entry name" value="Adenine nucleotide alpha hydrolases-like"/>
    <property type="match status" value="1"/>
</dbReference>
<protein>
    <submittedName>
        <fullName evidence="3">Universal stress protein</fullName>
    </submittedName>
</protein>
<feature type="domain" description="UspA" evidence="2">
    <location>
        <begin position="7"/>
        <end position="140"/>
    </location>
</feature>